<dbReference type="InterPro" id="IPR029058">
    <property type="entry name" value="AB_hydrolase_fold"/>
</dbReference>
<proteinExistence type="inferred from homology"/>
<evidence type="ECO:0000256" key="1">
    <source>
        <dbReference type="ARBA" id="ARBA00010701"/>
    </source>
</evidence>
<evidence type="ECO:0000259" key="11">
    <source>
        <dbReference type="Pfam" id="PF12146"/>
    </source>
</evidence>
<keyword evidence="5" id="KW-0443">Lipid metabolism</keyword>
<feature type="domain" description="Partial AB-hydrolase lipase" evidence="10">
    <location>
        <begin position="44"/>
        <end position="103"/>
    </location>
</feature>
<evidence type="ECO:0000256" key="4">
    <source>
        <dbReference type="ARBA" id="ARBA00022963"/>
    </source>
</evidence>
<evidence type="ECO:0000256" key="8">
    <source>
        <dbReference type="PIRSR" id="PIRSR000862-1"/>
    </source>
</evidence>
<dbReference type="Pfam" id="PF04083">
    <property type="entry name" value="Abhydro_lipase"/>
    <property type="match status" value="1"/>
</dbReference>
<dbReference type="EMBL" id="NEVH01014836">
    <property type="protein sequence ID" value="PNF27554.1"/>
    <property type="molecule type" value="Genomic_DNA"/>
</dbReference>
<feature type="active site" description="Nucleophile" evidence="8">
    <location>
        <position position="180"/>
    </location>
</feature>
<reference evidence="12 13" key="1">
    <citation type="submission" date="2017-12" db="EMBL/GenBank/DDBJ databases">
        <title>Hemimetabolous genomes reveal molecular basis of termite eusociality.</title>
        <authorList>
            <person name="Harrison M.C."/>
            <person name="Jongepier E."/>
            <person name="Robertson H.M."/>
            <person name="Arning N."/>
            <person name="Bitard-Feildel T."/>
            <person name="Chao H."/>
            <person name="Childers C.P."/>
            <person name="Dinh H."/>
            <person name="Doddapaneni H."/>
            <person name="Dugan S."/>
            <person name="Gowin J."/>
            <person name="Greiner C."/>
            <person name="Han Y."/>
            <person name="Hu H."/>
            <person name="Hughes D.S.T."/>
            <person name="Huylmans A.-K."/>
            <person name="Kemena C."/>
            <person name="Kremer L.P.M."/>
            <person name="Lee S.L."/>
            <person name="Lopez-Ezquerra A."/>
            <person name="Mallet L."/>
            <person name="Monroy-Kuhn J.M."/>
            <person name="Moser A."/>
            <person name="Murali S.C."/>
            <person name="Muzny D.M."/>
            <person name="Otani S."/>
            <person name="Piulachs M.-D."/>
            <person name="Poelchau M."/>
            <person name="Qu J."/>
            <person name="Schaub F."/>
            <person name="Wada-Katsumata A."/>
            <person name="Worley K.C."/>
            <person name="Xie Q."/>
            <person name="Ylla G."/>
            <person name="Poulsen M."/>
            <person name="Gibbs R.A."/>
            <person name="Schal C."/>
            <person name="Richards S."/>
            <person name="Belles X."/>
            <person name="Korb J."/>
            <person name="Bornberg-Bauer E."/>
        </authorList>
    </citation>
    <scope>NUCLEOTIDE SEQUENCE [LARGE SCALE GENOMIC DNA]</scope>
    <source>
        <tissue evidence="12">Whole body</tissue>
    </source>
</reference>
<gene>
    <name evidence="12" type="ORF">B7P43_G02877</name>
</gene>
<comment type="similarity">
    <text evidence="1 7">Belongs to the AB hydrolase superfamily. Lipase family.</text>
</comment>
<feature type="active site" description="Charge relay system" evidence="8">
    <location>
        <position position="350"/>
    </location>
</feature>
<evidence type="ECO:0000256" key="9">
    <source>
        <dbReference type="SAM" id="SignalP"/>
    </source>
</evidence>
<evidence type="ECO:0000313" key="13">
    <source>
        <dbReference type="Proteomes" id="UP000235965"/>
    </source>
</evidence>
<feature type="signal peptide" evidence="9">
    <location>
        <begin position="1"/>
        <end position="21"/>
    </location>
</feature>
<dbReference type="PIRSF" id="PIRSF000862">
    <property type="entry name" value="Steryl_ester_lip"/>
    <property type="match status" value="1"/>
</dbReference>
<dbReference type="OrthoDB" id="9974421at2759"/>
<dbReference type="Gene3D" id="3.40.50.1820">
    <property type="entry name" value="alpha/beta hydrolase"/>
    <property type="match status" value="1"/>
</dbReference>
<keyword evidence="4 7" id="KW-0442">Lipid degradation</keyword>
<comment type="caution">
    <text evidence="12">The sequence shown here is derived from an EMBL/GenBank/DDBJ whole genome shotgun (WGS) entry which is preliminary data.</text>
</comment>
<keyword evidence="3 7" id="KW-0378">Hydrolase</keyword>
<dbReference type="PANTHER" id="PTHR11005">
    <property type="entry name" value="LYSOSOMAL ACID LIPASE-RELATED"/>
    <property type="match status" value="1"/>
</dbReference>
<feature type="domain" description="Serine aminopeptidase S33" evidence="11">
    <location>
        <begin position="108"/>
        <end position="221"/>
    </location>
</feature>
<dbReference type="EMBL" id="NEVH01014836">
    <property type="protein sequence ID" value="PNF27552.1"/>
    <property type="molecule type" value="Genomic_DNA"/>
</dbReference>
<dbReference type="GO" id="GO:0016788">
    <property type="term" value="F:hydrolase activity, acting on ester bonds"/>
    <property type="evidence" value="ECO:0007669"/>
    <property type="project" value="InterPro"/>
</dbReference>
<dbReference type="InterPro" id="IPR022742">
    <property type="entry name" value="Hydrolase_4"/>
</dbReference>
<dbReference type="Pfam" id="PF12146">
    <property type="entry name" value="Hydrolase_4"/>
    <property type="match status" value="1"/>
</dbReference>
<accession>A0A2J7QG30</accession>
<evidence type="ECO:0000256" key="5">
    <source>
        <dbReference type="ARBA" id="ARBA00023098"/>
    </source>
</evidence>
<dbReference type="InterPro" id="IPR025483">
    <property type="entry name" value="Lipase_euk"/>
</dbReference>
<dbReference type="SUPFAM" id="SSF53474">
    <property type="entry name" value="alpha/beta-Hydrolases"/>
    <property type="match status" value="1"/>
</dbReference>
<keyword evidence="13" id="KW-1185">Reference proteome</keyword>
<evidence type="ECO:0000259" key="10">
    <source>
        <dbReference type="Pfam" id="PF04083"/>
    </source>
</evidence>
<name>A0A2J7QG30_9NEOP</name>
<dbReference type="InterPro" id="IPR006693">
    <property type="entry name" value="AB_hydrolase_lipase"/>
</dbReference>
<protein>
    <recommendedName>
        <fullName evidence="7">Lipase</fullName>
    </recommendedName>
</protein>
<dbReference type="Proteomes" id="UP000235965">
    <property type="component" value="Unassembled WGS sequence"/>
</dbReference>
<feature type="active site" description="Charge relay system" evidence="8">
    <location>
        <position position="381"/>
    </location>
</feature>
<evidence type="ECO:0000256" key="3">
    <source>
        <dbReference type="ARBA" id="ARBA00022801"/>
    </source>
</evidence>
<dbReference type="AlphaFoldDB" id="A0A2J7QG30"/>
<dbReference type="GO" id="GO:0016042">
    <property type="term" value="P:lipid catabolic process"/>
    <property type="evidence" value="ECO:0007669"/>
    <property type="project" value="UniProtKB-KW"/>
</dbReference>
<dbReference type="STRING" id="105785.A0A2J7QG30"/>
<keyword evidence="6" id="KW-0325">Glycoprotein</keyword>
<evidence type="ECO:0000313" key="12">
    <source>
        <dbReference type="EMBL" id="PNF27554.1"/>
    </source>
</evidence>
<sequence>MSAILLCFVISLLRYFFLCSCDSIVDGNDRSGLLKKPDYKLSTPEMVMKNGYPVEIHEATTKDGYILSMHRIPYSPKSNNSRTNRPVVFLQHGLFCSSIDWVILGPGKALAYLLADEGYDVWLGNARGNVYSLKHTTLTPQQKDFWNFSWHEMGTYDLPAVIDYILARTRQQDVYYIGHSMGTTMFFVLTSLKPEYNTKFRLTIAFAPVVFMSDVKSDISKLAAFSRTGKQADQLYNSGIFFPPRTWAEHIQVACNNRTFTLCSTLIFLVAGFDPQELDPKLLPVILAHYPAGSSMKALVHYGQLMRTGKFQQYDHGRALNIMYYGTLEPPPYNLSAVTAPVSLYNGKNDWLSSIKDTEKLYSKLPNIVGMNQVPLDTFNHADFQWAKNAKTLLYNDVIKFMKNY</sequence>
<dbReference type="InParanoid" id="A0A2J7QG30"/>
<evidence type="ECO:0000256" key="6">
    <source>
        <dbReference type="ARBA" id="ARBA00023180"/>
    </source>
</evidence>
<evidence type="ECO:0000256" key="2">
    <source>
        <dbReference type="ARBA" id="ARBA00022729"/>
    </source>
</evidence>
<keyword evidence="2 9" id="KW-0732">Signal</keyword>
<feature type="chain" id="PRO_5014559383" description="Lipase" evidence="9">
    <location>
        <begin position="22"/>
        <end position="405"/>
    </location>
</feature>
<dbReference type="FunFam" id="3.40.50.1820:FF:000021">
    <property type="entry name" value="Lipase"/>
    <property type="match status" value="1"/>
</dbReference>
<organism evidence="12 13">
    <name type="scientific">Cryptotermes secundus</name>
    <dbReference type="NCBI Taxonomy" id="105785"/>
    <lineage>
        <taxon>Eukaryota</taxon>
        <taxon>Metazoa</taxon>
        <taxon>Ecdysozoa</taxon>
        <taxon>Arthropoda</taxon>
        <taxon>Hexapoda</taxon>
        <taxon>Insecta</taxon>
        <taxon>Pterygota</taxon>
        <taxon>Neoptera</taxon>
        <taxon>Polyneoptera</taxon>
        <taxon>Dictyoptera</taxon>
        <taxon>Blattodea</taxon>
        <taxon>Blattoidea</taxon>
        <taxon>Termitoidae</taxon>
        <taxon>Kalotermitidae</taxon>
        <taxon>Cryptotermitinae</taxon>
        <taxon>Cryptotermes</taxon>
    </lineage>
</organism>
<evidence type="ECO:0000256" key="7">
    <source>
        <dbReference type="PIRNR" id="PIRNR000862"/>
    </source>
</evidence>